<evidence type="ECO:0000313" key="3">
    <source>
        <dbReference type="EMBL" id="MCF3948522.1"/>
    </source>
</evidence>
<evidence type="ECO:0000256" key="2">
    <source>
        <dbReference type="SAM" id="Phobius"/>
    </source>
</evidence>
<accession>A0ABS9E4E4</accession>
<keyword evidence="2" id="KW-1133">Transmembrane helix</keyword>
<comment type="caution">
    <text evidence="3">The sequence shown here is derived from an EMBL/GenBank/DDBJ whole genome shotgun (WGS) entry which is preliminary data.</text>
</comment>
<dbReference type="Proteomes" id="UP001521209">
    <property type="component" value="Unassembled WGS sequence"/>
</dbReference>
<protein>
    <submittedName>
        <fullName evidence="3">Uncharacterized protein</fullName>
    </submittedName>
</protein>
<feature type="region of interest" description="Disordered" evidence="1">
    <location>
        <begin position="1"/>
        <end position="20"/>
    </location>
</feature>
<evidence type="ECO:0000256" key="1">
    <source>
        <dbReference type="SAM" id="MobiDB-lite"/>
    </source>
</evidence>
<dbReference type="RefSeq" id="WP_235705804.1">
    <property type="nucleotide sequence ID" value="NZ_JAKGBZ010000058.1"/>
</dbReference>
<name>A0ABS9E4E4_9PROT</name>
<gene>
    <name evidence="3" type="ORF">L2A60_17790</name>
</gene>
<evidence type="ECO:0000313" key="4">
    <source>
        <dbReference type="Proteomes" id="UP001521209"/>
    </source>
</evidence>
<dbReference type="EMBL" id="JAKGBZ010000058">
    <property type="protein sequence ID" value="MCF3948522.1"/>
    <property type="molecule type" value="Genomic_DNA"/>
</dbReference>
<organism evidence="3 4">
    <name type="scientific">Acidiphilium iwatense</name>
    <dbReference type="NCBI Taxonomy" id="768198"/>
    <lineage>
        <taxon>Bacteria</taxon>
        <taxon>Pseudomonadati</taxon>
        <taxon>Pseudomonadota</taxon>
        <taxon>Alphaproteobacteria</taxon>
        <taxon>Acetobacterales</taxon>
        <taxon>Acidocellaceae</taxon>
        <taxon>Acidiphilium</taxon>
    </lineage>
</organism>
<keyword evidence="4" id="KW-1185">Reference proteome</keyword>
<sequence>MTERLVKYRTPKKPPPSRLSDAFAAPDAPGAMRLAMLAGPAIGFALGAMLVVALALALAGGGAAAMTHTAIFVL</sequence>
<proteinExistence type="predicted"/>
<reference evidence="3 4" key="1">
    <citation type="submission" date="2022-01" db="EMBL/GenBank/DDBJ databases">
        <authorList>
            <person name="Won M."/>
            <person name="Kim S.-J."/>
            <person name="Kwon S.-W."/>
        </authorList>
    </citation>
    <scope>NUCLEOTIDE SEQUENCE [LARGE SCALE GENOMIC DNA]</scope>
    <source>
        <strain evidence="3 4">KCTC 23505</strain>
    </source>
</reference>
<keyword evidence="2" id="KW-0472">Membrane</keyword>
<feature type="transmembrane region" description="Helical" evidence="2">
    <location>
        <begin position="41"/>
        <end position="66"/>
    </location>
</feature>
<keyword evidence="2" id="KW-0812">Transmembrane</keyword>